<dbReference type="GO" id="GO:0016846">
    <property type="term" value="F:carbon-sulfur lyase activity"/>
    <property type="evidence" value="ECO:0007669"/>
    <property type="project" value="InterPro"/>
</dbReference>
<protein>
    <submittedName>
        <fullName evidence="6">DUF636 domain-containing protein</fullName>
    </submittedName>
</protein>
<dbReference type="RefSeq" id="XP_024739185.1">
    <property type="nucleotide sequence ID" value="XM_024886599.1"/>
</dbReference>
<evidence type="ECO:0000256" key="2">
    <source>
        <dbReference type="ARBA" id="ARBA00022723"/>
    </source>
</evidence>
<keyword evidence="2" id="KW-0479">Metal-binding</keyword>
<evidence type="ECO:0000313" key="7">
    <source>
        <dbReference type="Proteomes" id="UP000235371"/>
    </source>
</evidence>
<organism evidence="6 7">
    <name type="scientific">Hyaloscypha bicolor E</name>
    <dbReference type="NCBI Taxonomy" id="1095630"/>
    <lineage>
        <taxon>Eukaryota</taxon>
        <taxon>Fungi</taxon>
        <taxon>Dikarya</taxon>
        <taxon>Ascomycota</taxon>
        <taxon>Pezizomycotina</taxon>
        <taxon>Leotiomycetes</taxon>
        <taxon>Helotiales</taxon>
        <taxon>Hyaloscyphaceae</taxon>
        <taxon>Hyaloscypha</taxon>
        <taxon>Hyaloscypha bicolor</taxon>
    </lineage>
</organism>
<evidence type="ECO:0000313" key="6">
    <source>
        <dbReference type="EMBL" id="PMD62281.1"/>
    </source>
</evidence>
<keyword evidence="7" id="KW-1185">Reference proteome</keyword>
<dbReference type="OrthoDB" id="406544at2759"/>
<dbReference type="STRING" id="1095630.A0A2J6TH13"/>
<dbReference type="PANTHER" id="PTHR33337">
    <property type="entry name" value="GFA DOMAIN-CONTAINING PROTEIN"/>
    <property type="match status" value="1"/>
</dbReference>
<gene>
    <name evidence="6" type="ORF">K444DRAFT_661498</name>
</gene>
<proteinExistence type="inferred from homology"/>
<dbReference type="InterPro" id="IPR006913">
    <property type="entry name" value="CENP-V/GFA"/>
</dbReference>
<dbReference type="EMBL" id="KZ613783">
    <property type="protein sequence ID" value="PMD62281.1"/>
    <property type="molecule type" value="Genomic_DNA"/>
</dbReference>
<dbReference type="Pfam" id="PF04828">
    <property type="entry name" value="GFA"/>
    <property type="match status" value="1"/>
</dbReference>
<feature type="domain" description="CENP-V/GFA" evidence="5">
    <location>
        <begin position="3"/>
        <end position="116"/>
    </location>
</feature>
<sequence>MAITGHCLCKAVTYSIDVDKPNAVAYDHCDDCQRYTGSTYALFAIFPKDKVTIVGPTKSFAIKGGSGLKVYRTSCPTCGSGVAQSPDAAPDIIAMNGGGLDREFKKKLEPDTEFWTATKLPFCHENLAHAFERMPPPQ</sequence>
<dbReference type="Proteomes" id="UP000235371">
    <property type="component" value="Unassembled WGS sequence"/>
</dbReference>
<accession>A0A2J6TH13</accession>
<evidence type="ECO:0000256" key="3">
    <source>
        <dbReference type="ARBA" id="ARBA00022833"/>
    </source>
</evidence>
<reference evidence="6 7" key="1">
    <citation type="submission" date="2016-04" db="EMBL/GenBank/DDBJ databases">
        <title>A degradative enzymes factory behind the ericoid mycorrhizal symbiosis.</title>
        <authorList>
            <consortium name="DOE Joint Genome Institute"/>
            <person name="Martino E."/>
            <person name="Morin E."/>
            <person name="Grelet G."/>
            <person name="Kuo A."/>
            <person name="Kohler A."/>
            <person name="Daghino S."/>
            <person name="Barry K."/>
            <person name="Choi C."/>
            <person name="Cichocki N."/>
            <person name="Clum A."/>
            <person name="Copeland A."/>
            <person name="Hainaut M."/>
            <person name="Haridas S."/>
            <person name="Labutti K."/>
            <person name="Lindquist E."/>
            <person name="Lipzen A."/>
            <person name="Khouja H.-R."/>
            <person name="Murat C."/>
            <person name="Ohm R."/>
            <person name="Olson A."/>
            <person name="Spatafora J."/>
            <person name="Veneault-Fourrey C."/>
            <person name="Henrissat B."/>
            <person name="Grigoriev I."/>
            <person name="Martin F."/>
            <person name="Perotto S."/>
        </authorList>
    </citation>
    <scope>NUCLEOTIDE SEQUENCE [LARGE SCALE GENOMIC DNA]</scope>
    <source>
        <strain evidence="6 7">E</strain>
    </source>
</reference>
<dbReference type="SUPFAM" id="SSF51316">
    <property type="entry name" value="Mss4-like"/>
    <property type="match status" value="1"/>
</dbReference>
<name>A0A2J6TH13_9HELO</name>
<dbReference type="Gene3D" id="3.90.1590.10">
    <property type="entry name" value="glutathione-dependent formaldehyde- activating enzyme (gfa)"/>
    <property type="match status" value="1"/>
</dbReference>
<evidence type="ECO:0000256" key="1">
    <source>
        <dbReference type="ARBA" id="ARBA00005495"/>
    </source>
</evidence>
<dbReference type="InParanoid" id="A0A2J6TH13"/>
<dbReference type="InterPro" id="IPR011057">
    <property type="entry name" value="Mss4-like_sf"/>
</dbReference>
<keyword evidence="4" id="KW-0456">Lyase</keyword>
<keyword evidence="3" id="KW-0862">Zinc</keyword>
<dbReference type="PROSITE" id="PS51891">
    <property type="entry name" value="CENP_V_GFA"/>
    <property type="match status" value="1"/>
</dbReference>
<comment type="similarity">
    <text evidence="1">Belongs to the Gfa family.</text>
</comment>
<evidence type="ECO:0000259" key="5">
    <source>
        <dbReference type="PROSITE" id="PS51891"/>
    </source>
</evidence>
<dbReference type="PANTHER" id="PTHR33337:SF40">
    <property type="entry name" value="CENP-V_GFA DOMAIN-CONTAINING PROTEIN-RELATED"/>
    <property type="match status" value="1"/>
</dbReference>
<dbReference type="GO" id="GO:0046872">
    <property type="term" value="F:metal ion binding"/>
    <property type="evidence" value="ECO:0007669"/>
    <property type="project" value="UniProtKB-KW"/>
</dbReference>
<dbReference type="GeneID" id="36594676"/>
<dbReference type="AlphaFoldDB" id="A0A2J6TH13"/>
<evidence type="ECO:0000256" key="4">
    <source>
        <dbReference type="ARBA" id="ARBA00023239"/>
    </source>
</evidence>